<reference evidence="1" key="1">
    <citation type="journal article" date="2020" name="Nature">
        <title>Giant virus diversity and host interactions through global metagenomics.</title>
        <authorList>
            <person name="Schulz F."/>
            <person name="Roux S."/>
            <person name="Paez-Espino D."/>
            <person name="Jungbluth S."/>
            <person name="Walsh D.A."/>
            <person name="Denef V.J."/>
            <person name="McMahon K.D."/>
            <person name="Konstantinidis K.T."/>
            <person name="Eloe-Fadrosh E.A."/>
            <person name="Kyrpides N.C."/>
            <person name="Woyke T."/>
        </authorList>
    </citation>
    <scope>NUCLEOTIDE SEQUENCE</scope>
    <source>
        <strain evidence="1">GVMAG-S-3300013094-109</strain>
    </source>
</reference>
<name>A0A6C0KWK8_9ZZZZ</name>
<proteinExistence type="predicted"/>
<protein>
    <submittedName>
        <fullName evidence="1">Uncharacterized protein</fullName>
    </submittedName>
</protein>
<dbReference type="EMBL" id="MN740990">
    <property type="protein sequence ID" value="QHU21516.1"/>
    <property type="molecule type" value="Genomic_DNA"/>
</dbReference>
<dbReference type="AlphaFoldDB" id="A0A6C0KWK8"/>
<sequence>MQLYSDNETRQRLFPRLGLAITESHFISSLNAHINYLNDLVEGTSPRELYNSWSMYSAFFPRLDIANNDNIFKILLKIRVDEMKNMIDSIVTEKIANEYIKILKNGCDEVYALYAIERLAREEMEAAEESSEDFKQKFLEPEINLEDITNEHYDAVLALDKKSNKRLRRGCDNSEEKLIQRMKVLPANFSKEVSVCDSEDDDRTLRLNKVSKAFLGLLKKTKKYQENNLAKRKISKLRLQRQDKHIVEHSQNYECVYDEYDKIYLDSKSSILDDMSSSSHYSCNSSIYE</sequence>
<organism evidence="1">
    <name type="scientific">viral metagenome</name>
    <dbReference type="NCBI Taxonomy" id="1070528"/>
    <lineage>
        <taxon>unclassified sequences</taxon>
        <taxon>metagenomes</taxon>
        <taxon>organismal metagenomes</taxon>
    </lineage>
</organism>
<evidence type="ECO:0000313" key="1">
    <source>
        <dbReference type="EMBL" id="QHU21516.1"/>
    </source>
</evidence>
<accession>A0A6C0KWK8</accession>